<feature type="region of interest" description="Disordered" evidence="1">
    <location>
        <begin position="108"/>
        <end position="276"/>
    </location>
</feature>
<feature type="compositionally biased region" description="Polar residues" evidence="1">
    <location>
        <begin position="310"/>
        <end position="323"/>
    </location>
</feature>
<dbReference type="OrthoDB" id="8926660at2759"/>
<feature type="region of interest" description="Disordered" evidence="1">
    <location>
        <begin position="310"/>
        <end position="354"/>
    </location>
</feature>
<reference evidence="2" key="3">
    <citation type="submission" date="2020-03" db="EMBL/GenBank/DDBJ databases">
        <title>Intra-Species Differences in Population Size shape Life History and Genome Evolution.</title>
        <authorList>
            <person name="Willemsen D."/>
            <person name="Cui R."/>
            <person name="Valenzano D.R."/>
        </authorList>
    </citation>
    <scope>NUCLEOTIDE SEQUENCE</scope>
    <source>
        <strain evidence="2">GRZ</strain>
        <tissue evidence="2">Whole</tissue>
    </source>
</reference>
<proteinExistence type="predicted"/>
<feature type="region of interest" description="Disordered" evidence="1">
    <location>
        <begin position="647"/>
        <end position="680"/>
    </location>
</feature>
<evidence type="ECO:0000313" key="4">
    <source>
        <dbReference type="EMBL" id="SBP44927.1"/>
    </source>
</evidence>
<dbReference type="GO" id="GO:0005184">
    <property type="term" value="F:neuropeptide hormone activity"/>
    <property type="evidence" value="ECO:0007669"/>
    <property type="project" value="InterPro"/>
</dbReference>
<sequence length="705" mass="81116">MHDRCNSSQNLFCPAMTRFHCSSSVLTVLVILLSRFSSSTTDSITALGDANNHHGGDLPWLPVLENMEGRLEQRQEVLESQEKEGQELFKNVDPKRLAAVLLEALNSYHPEQERGTHDEERNRIEEDGENVTKEEAYGQRADRDGRQELEMWMALNGKERERDREEERRKAREEEEKITEKVTSHTSSRVVQIETEPKQSGPNETAESGTASQQETSSPEQGRNQEEEQLSSKELKSLENVMKEFPRLDTKRDDSEQQLRESRAFSSYNDIRPGPGLALSKKKLKWQEETQKALHFPTFKEHNYLDQSMDDNYTNKTAQSMSPVEQEVTAEDGSEEAEEALSPEEEEAQARVEQEEMIRQAAEAQRAKTKEEELADVASDMLLRYVVKQNNMNRKHGSSVFYAAEDKRSNEELDITEDDLDPQTIDKLIEISSKLHLPADDVVDIITDVEKKKKKKKDMLPEIASPLRTSPSSFLSAWQILNNKNSFSVSKQPSPAKDLSKIWFQEMKPEGFQTKSSTSSLANQSFLPKPEKSFKQDHWIKSPKSLWAAYPYRSFTYPSYYHRKPFLDNYPFSIPPLPRPKHYYMSNPALTLNNYPGTSTGDLSPKRRYRSRVQLQSPHSHLQQKSYFRYHPPVYPLQFQQYFIPRVKPPSQTGPSPSQLYTSGLGPTGTKKQNDLETGKSNRIIHGDLEKYIQQTLMNRQQMRG</sequence>
<dbReference type="PANTHER" id="PTHR15159:SF2">
    <property type="entry name" value="NEUROSECRETORY PROTEIN VGF"/>
    <property type="match status" value="1"/>
</dbReference>
<feature type="compositionally biased region" description="Basic and acidic residues" evidence="1">
    <location>
        <begin position="223"/>
        <end position="263"/>
    </location>
</feature>
<reference evidence="4" key="2">
    <citation type="submission" date="2016-06" db="EMBL/GenBank/DDBJ databases">
        <title>The genome of a short-lived fish provides insights into sex chromosome evolution and the genetic control of aging.</title>
        <authorList>
            <person name="Reichwald K."/>
            <person name="Felder M."/>
            <person name="Petzold A."/>
            <person name="Koch P."/>
            <person name="Groth M."/>
            <person name="Platzer M."/>
        </authorList>
    </citation>
    <scope>NUCLEOTIDE SEQUENCE</scope>
    <source>
        <tissue evidence="4">Brain</tissue>
    </source>
</reference>
<dbReference type="EMBL" id="JAAVVJ010000014">
    <property type="protein sequence ID" value="KAF7209033.1"/>
    <property type="molecule type" value="Genomic_DNA"/>
</dbReference>
<accession>A0A1A7ZPZ7</accession>
<dbReference type="InterPro" id="IPR026128">
    <property type="entry name" value="VGF"/>
</dbReference>
<protein>
    <submittedName>
        <fullName evidence="2">Transcript variant X1</fullName>
    </submittedName>
    <submittedName>
        <fullName evidence="3">Transcript variant X2</fullName>
    </submittedName>
    <submittedName>
        <fullName evidence="4">VGF nerve growth factor inducible</fullName>
    </submittedName>
</protein>
<dbReference type="KEGG" id="nfu:107374546"/>
<dbReference type="CTD" id="7425"/>
<feature type="compositionally biased region" description="Basic and acidic residues" evidence="1">
    <location>
        <begin position="110"/>
        <end position="149"/>
    </location>
</feature>
<dbReference type="EMBL" id="JAAVVJ010000014">
    <property type="protein sequence ID" value="KAF7209034.1"/>
    <property type="molecule type" value="Genomic_DNA"/>
</dbReference>
<evidence type="ECO:0000313" key="2">
    <source>
        <dbReference type="EMBL" id="KAF7209033.1"/>
    </source>
</evidence>
<feature type="compositionally biased region" description="Acidic residues" evidence="1">
    <location>
        <begin position="328"/>
        <end position="347"/>
    </location>
</feature>
<dbReference type="PANTHER" id="PTHR15159">
    <property type="entry name" value="NEUROSECRETORY PROTEIN VGF"/>
    <property type="match status" value="1"/>
</dbReference>
<dbReference type="RefSeq" id="XP_015798191.1">
    <property type="nucleotide sequence ID" value="XM_015942705.3"/>
</dbReference>
<feature type="compositionally biased region" description="Basic and acidic residues" evidence="1">
    <location>
        <begin position="157"/>
        <end position="183"/>
    </location>
</feature>
<dbReference type="GeneID" id="107374546"/>
<dbReference type="EMBL" id="HAEJ01008494">
    <property type="protein sequence ID" value="SBS48951.1"/>
    <property type="molecule type" value="Transcribed_RNA"/>
</dbReference>
<dbReference type="Proteomes" id="UP000822369">
    <property type="component" value="Chromosome 14"/>
</dbReference>
<evidence type="ECO:0000256" key="1">
    <source>
        <dbReference type="SAM" id="MobiDB-lite"/>
    </source>
</evidence>
<feature type="compositionally biased region" description="Polar residues" evidence="1">
    <location>
        <begin position="198"/>
        <end position="222"/>
    </location>
</feature>
<dbReference type="EMBL" id="HADY01006442">
    <property type="protein sequence ID" value="SBP44927.1"/>
    <property type="molecule type" value="Transcribed_RNA"/>
</dbReference>
<evidence type="ECO:0000313" key="3">
    <source>
        <dbReference type="EMBL" id="KAF7209034.1"/>
    </source>
</evidence>
<feature type="compositionally biased region" description="Polar residues" evidence="1">
    <location>
        <begin position="650"/>
        <end position="662"/>
    </location>
</feature>
<dbReference type="RefSeq" id="XP_015798192.1">
    <property type="nucleotide sequence ID" value="XM_015942706.3"/>
</dbReference>
<dbReference type="AlphaFoldDB" id="A0A1A7ZPZ7"/>
<name>A0A1A7ZPZ7_NOTFU</name>
<organism evidence="4">
    <name type="scientific">Nothobranchius furzeri</name>
    <name type="common">Turquoise killifish</name>
    <dbReference type="NCBI Taxonomy" id="105023"/>
    <lineage>
        <taxon>Eukaryota</taxon>
        <taxon>Metazoa</taxon>
        <taxon>Chordata</taxon>
        <taxon>Craniata</taxon>
        <taxon>Vertebrata</taxon>
        <taxon>Euteleostomi</taxon>
        <taxon>Actinopterygii</taxon>
        <taxon>Neopterygii</taxon>
        <taxon>Teleostei</taxon>
        <taxon>Neoteleostei</taxon>
        <taxon>Acanthomorphata</taxon>
        <taxon>Ovalentaria</taxon>
        <taxon>Atherinomorphae</taxon>
        <taxon>Cyprinodontiformes</taxon>
        <taxon>Nothobranchiidae</taxon>
        <taxon>Nothobranchius</taxon>
    </lineage>
</organism>
<reference evidence="4" key="1">
    <citation type="submission" date="2016-05" db="EMBL/GenBank/DDBJ databases">
        <authorList>
            <person name="Lavstsen T."/>
            <person name="Jespersen J.S."/>
        </authorList>
    </citation>
    <scope>NUCLEOTIDE SEQUENCE</scope>
    <source>
        <tissue evidence="4">Brain</tissue>
    </source>
</reference>
<gene>
    <name evidence="4" type="primary">VGF</name>
    <name evidence="2" type="ORF">G4P62_020203</name>
</gene>